<sequence>MSLKVTSILSAVLILLLLLGIIFGVASGVAELSPATVFRTLTGSAPDPITYHIVVSRRLPRVLSAVVAGAGLALCGAILQTLTQNPLADPYILGISGGSFLGAALVITGGVSLASMGAFSAITIAAFAGGILSLLAVFSLSTTRSGVLEPQRMILAGIAIGQLASAGASALIYFGDRDAAQRIQAWSLGSLAGSQWSGLPISGTIVGVLLFAALYCCRALDGFSFGSDAAQTLGVNVNVIRWTLYIAVSLSTATLVAQAGIIGFVGLIVPHFVRMIVGPLHGYVIPLSALVGSVFLVWTDIACRVAFSPRELPLGLITATIGVPAFLFVLHRQRQAHV</sequence>
<evidence type="ECO:0000256" key="2">
    <source>
        <dbReference type="ARBA" id="ARBA00007935"/>
    </source>
</evidence>
<keyword evidence="3" id="KW-0813">Transport</keyword>
<organism evidence="9 10">
    <name type="scientific">Corynebacterium ramonii</name>
    <dbReference type="NCBI Taxonomy" id="3026968"/>
    <lineage>
        <taxon>Bacteria</taxon>
        <taxon>Bacillati</taxon>
        <taxon>Actinomycetota</taxon>
        <taxon>Actinomycetes</taxon>
        <taxon>Mycobacteriales</taxon>
        <taxon>Corynebacteriaceae</taxon>
        <taxon>Corynebacterium</taxon>
    </lineage>
</organism>
<feature type="transmembrane region" description="Helical" evidence="8">
    <location>
        <begin position="119"/>
        <end position="141"/>
    </location>
</feature>
<comment type="similarity">
    <text evidence="2">Belongs to the binding-protein-dependent transport system permease family. FecCD subfamily.</text>
</comment>
<dbReference type="RefSeq" id="WP_023635598.1">
    <property type="nucleotide sequence ID" value="NZ_CP009622.1"/>
</dbReference>
<evidence type="ECO:0000313" key="10">
    <source>
        <dbReference type="Proteomes" id="UP000029910"/>
    </source>
</evidence>
<keyword evidence="10" id="KW-1185">Reference proteome</keyword>
<feature type="transmembrane region" description="Helical" evidence="8">
    <location>
        <begin position="62"/>
        <end position="79"/>
    </location>
</feature>
<dbReference type="PANTHER" id="PTHR30472:SF67">
    <property type="entry name" value="PERMEASE OF ABC TRANSPORTER-RELATED"/>
    <property type="match status" value="1"/>
</dbReference>
<evidence type="ECO:0000256" key="6">
    <source>
        <dbReference type="ARBA" id="ARBA00022989"/>
    </source>
</evidence>
<dbReference type="PANTHER" id="PTHR30472">
    <property type="entry name" value="FERRIC ENTEROBACTIN TRANSPORT SYSTEM PERMEASE PROTEIN"/>
    <property type="match status" value="1"/>
</dbReference>
<evidence type="ECO:0000256" key="3">
    <source>
        <dbReference type="ARBA" id="ARBA00022448"/>
    </source>
</evidence>
<protein>
    <submittedName>
        <fullName evidence="9">Sugar ABC transporter substrate-binding protein</fullName>
    </submittedName>
</protein>
<dbReference type="InterPro" id="IPR000522">
    <property type="entry name" value="ABC_transptr_permease_BtuC"/>
</dbReference>
<feature type="transmembrane region" description="Helical" evidence="8">
    <location>
        <begin position="91"/>
        <end position="113"/>
    </location>
</feature>
<dbReference type="CDD" id="cd06550">
    <property type="entry name" value="TM_ABC_iron-siderophores_like"/>
    <property type="match status" value="1"/>
</dbReference>
<keyword evidence="7 8" id="KW-0472">Membrane</keyword>
<feature type="transmembrane region" description="Helical" evidence="8">
    <location>
        <begin position="242"/>
        <end position="268"/>
    </location>
</feature>
<reference evidence="9 10" key="1">
    <citation type="journal article" date="2015" name="Genome Announc.">
        <title>Genome Sequence of Corynebacterium ulcerans Strain FRC11.</title>
        <authorList>
            <person name="Benevides Lde J."/>
            <person name="Viana M.V."/>
            <person name="Mariano D.C."/>
            <person name="Rocha Fde S."/>
            <person name="Bagano P.C."/>
            <person name="Folador E.L."/>
            <person name="Pereira F.L."/>
            <person name="Dorella F.A."/>
            <person name="Leal C.A."/>
            <person name="Carvalho A.F."/>
            <person name="Soares Sde C."/>
            <person name="Carneiro A."/>
            <person name="Ramos R."/>
            <person name="Badell-Ocando E."/>
            <person name="Guiso N."/>
            <person name="Silva A."/>
            <person name="Figueiredo H."/>
            <person name="Azevedo V."/>
            <person name="Guimaraes L.C."/>
        </authorList>
    </citation>
    <scope>NUCLEOTIDE SEQUENCE [LARGE SCALE GENOMIC DNA]</scope>
    <source>
        <strain evidence="10">FRC0011</strain>
    </source>
</reference>
<feature type="transmembrane region" description="Helical" evidence="8">
    <location>
        <begin position="280"/>
        <end position="299"/>
    </location>
</feature>
<feature type="transmembrane region" description="Helical" evidence="8">
    <location>
        <begin position="153"/>
        <end position="175"/>
    </location>
</feature>
<dbReference type="Proteomes" id="UP000029910">
    <property type="component" value="Chromosome"/>
</dbReference>
<evidence type="ECO:0000256" key="4">
    <source>
        <dbReference type="ARBA" id="ARBA00022475"/>
    </source>
</evidence>
<proteinExistence type="inferred from homology"/>
<dbReference type="Pfam" id="PF01032">
    <property type="entry name" value="FecCD"/>
    <property type="match status" value="1"/>
</dbReference>
<comment type="subcellular location">
    <subcellularLocation>
        <location evidence="1">Cell membrane</location>
        <topology evidence="1">Multi-pass membrane protein</topology>
    </subcellularLocation>
</comment>
<evidence type="ECO:0000313" key="9">
    <source>
        <dbReference type="EMBL" id="AIU32589.1"/>
    </source>
</evidence>
<dbReference type="InterPro" id="IPR037294">
    <property type="entry name" value="ABC_BtuC-like"/>
</dbReference>
<evidence type="ECO:0000256" key="8">
    <source>
        <dbReference type="SAM" id="Phobius"/>
    </source>
</evidence>
<feature type="transmembrane region" description="Helical" evidence="8">
    <location>
        <begin position="311"/>
        <end position="330"/>
    </location>
</feature>
<dbReference type="SUPFAM" id="SSF81345">
    <property type="entry name" value="ABC transporter involved in vitamin B12 uptake, BtuC"/>
    <property type="match status" value="1"/>
</dbReference>
<evidence type="ECO:0000256" key="7">
    <source>
        <dbReference type="ARBA" id="ARBA00023136"/>
    </source>
</evidence>
<gene>
    <name evidence="9" type="ORF">CulFRC11_1008</name>
</gene>
<keyword evidence="6 8" id="KW-1133">Transmembrane helix</keyword>
<name>A0ABM5RS13_9CORY</name>
<evidence type="ECO:0000256" key="5">
    <source>
        <dbReference type="ARBA" id="ARBA00022692"/>
    </source>
</evidence>
<evidence type="ECO:0000256" key="1">
    <source>
        <dbReference type="ARBA" id="ARBA00004651"/>
    </source>
</evidence>
<dbReference type="Gene3D" id="1.10.3470.10">
    <property type="entry name" value="ABC transporter involved in vitamin B12 uptake, BtuC"/>
    <property type="match status" value="1"/>
</dbReference>
<keyword evidence="5 8" id="KW-0812">Transmembrane</keyword>
<accession>A0ABM5RS13</accession>
<feature type="transmembrane region" description="Helical" evidence="8">
    <location>
        <begin position="195"/>
        <end position="217"/>
    </location>
</feature>
<keyword evidence="4" id="KW-1003">Cell membrane</keyword>
<dbReference type="EMBL" id="CP009622">
    <property type="protein sequence ID" value="AIU32589.1"/>
    <property type="molecule type" value="Genomic_DNA"/>
</dbReference>